<keyword evidence="11" id="KW-1185">Reference proteome</keyword>
<comment type="subcellular location">
    <subcellularLocation>
        <location evidence="1">Membrane</location>
        <topology evidence="1">Multi-pass membrane protein</topology>
    </subcellularLocation>
</comment>
<organism evidence="10 11">
    <name type="scientific">Stephanodiscus triporus</name>
    <dbReference type="NCBI Taxonomy" id="2934178"/>
    <lineage>
        <taxon>Eukaryota</taxon>
        <taxon>Sar</taxon>
        <taxon>Stramenopiles</taxon>
        <taxon>Ochrophyta</taxon>
        <taxon>Bacillariophyta</taxon>
        <taxon>Coscinodiscophyceae</taxon>
        <taxon>Thalassiosirophycidae</taxon>
        <taxon>Stephanodiscales</taxon>
        <taxon>Stephanodiscaceae</taxon>
        <taxon>Stephanodiscus</taxon>
    </lineage>
</organism>
<dbReference type="Proteomes" id="UP001530315">
    <property type="component" value="Unassembled WGS sequence"/>
</dbReference>
<comment type="similarity">
    <text evidence="2">Belongs to the amino acid/polyamine transporter 2 family.</text>
</comment>
<comment type="caution">
    <text evidence="10">The sequence shown here is derived from an EMBL/GenBank/DDBJ whole genome shotgun (WGS) entry which is preliminary data.</text>
</comment>
<feature type="transmembrane region" description="Helical" evidence="8">
    <location>
        <begin position="30"/>
        <end position="51"/>
    </location>
</feature>
<dbReference type="PANTHER" id="PTHR22950:SF458">
    <property type="entry name" value="SODIUM-COUPLED NEUTRAL AMINO ACID TRANSPORTER 11-RELATED"/>
    <property type="match status" value="1"/>
</dbReference>
<evidence type="ECO:0000256" key="6">
    <source>
        <dbReference type="ARBA" id="ARBA00022989"/>
    </source>
</evidence>
<evidence type="ECO:0000256" key="7">
    <source>
        <dbReference type="ARBA" id="ARBA00023136"/>
    </source>
</evidence>
<name>A0ABD3MV36_9STRA</name>
<reference evidence="10 11" key="1">
    <citation type="submission" date="2024-10" db="EMBL/GenBank/DDBJ databases">
        <title>Updated reference genomes for cyclostephanoid diatoms.</title>
        <authorList>
            <person name="Roberts W.R."/>
            <person name="Alverson A.J."/>
        </authorList>
    </citation>
    <scope>NUCLEOTIDE SEQUENCE [LARGE SCALE GENOMIC DNA]</scope>
    <source>
        <strain evidence="10 11">AJA276-08</strain>
    </source>
</reference>
<feature type="transmembrane region" description="Helical" evidence="8">
    <location>
        <begin position="72"/>
        <end position="93"/>
    </location>
</feature>
<dbReference type="GO" id="GO:0016020">
    <property type="term" value="C:membrane"/>
    <property type="evidence" value="ECO:0007669"/>
    <property type="project" value="UniProtKB-SubCell"/>
</dbReference>
<dbReference type="PANTHER" id="PTHR22950">
    <property type="entry name" value="AMINO ACID TRANSPORTER"/>
    <property type="match status" value="1"/>
</dbReference>
<dbReference type="AlphaFoldDB" id="A0ABD3MV36"/>
<gene>
    <name evidence="10" type="ORF">ACHAW5_005629</name>
</gene>
<dbReference type="Pfam" id="PF01490">
    <property type="entry name" value="Aa_trans"/>
    <property type="match status" value="1"/>
</dbReference>
<evidence type="ECO:0000256" key="8">
    <source>
        <dbReference type="SAM" id="Phobius"/>
    </source>
</evidence>
<feature type="domain" description="Amino acid transporter transmembrane" evidence="9">
    <location>
        <begin position="25"/>
        <end position="147"/>
    </location>
</feature>
<keyword evidence="4 8" id="KW-0812">Transmembrane</keyword>
<evidence type="ECO:0000256" key="5">
    <source>
        <dbReference type="ARBA" id="ARBA00022970"/>
    </source>
</evidence>
<dbReference type="InterPro" id="IPR013057">
    <property type="entry name" value="AA_transpt_TM"/>
</dbReference>
<evidence type="ECO:0000313" key="11">
    <source>
        <dbReference type="Proteomes" id="UP001530315"/>
    </source>
</evidence>
<evidence type="ECO:0000256" key="2">
    <source>
        <dbReference type="ARBA" id="ARBA00008066"/>
    </source>
</evidence>
<dbReference type="EMBL" id="JALLAZ020001714">
    <property type="protein sequence ID" value="KAL3767069.1"/>
    <property type="molecule type" value="Genomic_DNA"/>
</dbReference>
<accession>A0ABD3MV36</accession>
<dbReference type="GO" id="GO:0006865">
    <property type="term" value="P:amino acid transport"/>
    <property type="evidence" value="ECO:0007669"/>
    <property type="project" value="UniProtKB-KW"/>
</dbReference>
<protein>
    <recommendedName>
        <fullName evidence="9">Amino acid transporter transmembrane domain-containing protein</fullName>
    </recommendedName>
</protein>
<feature type="transmembrane region" description="Helical" evidence="8">
    <location>
        <begin position="117"/>
        <end position="146"/>
    </location>
</feature>
<sequence length="173" mass="19439">MIVVVFDPWRSFINENGGLMHIVSKAVANGWTVFIGLGLLGSAFTCQHGAFLIAESLERPMKKRRVKVTTRALLLCGVLEAAACGIMGFLAFLDTEGNVINNFLELSSQNMRRAGNVGRILICMTMFFAYPVTSFVIWHVFVVFFFRGRRTHEGNDASVLGRRNRRETMMAVW</sequence>
<keyword evidence="7 8" id="KW-0472">Membrane</keyword>
<evidence type="ECO:0000313" key="10">
    <source>
        <dbReference type="EMBL" id="KAL3767069.1"/>
    </source>
</evidence>
<evidence type="ECO:0000256" key="3">
    <source>
        <dbReference type="ARBA" id="ARBA00022448"/>
    </source>
</evidence>
<keyword evidence="5" id="KW-0029">Amino-acid transport</keyword>
<keyword evidence="6 8" id="KW-1133">Transmembrane helix</keyword>
<proteinExistence type="inferred from homology"/>
<evidence type="ECO:0000256" key="1">
    <source>
        <dbReference type="ARBA" id="ARBA00004141"/>
    </source>
</evidence>
<evidence type="ECO:0000259" key="9">
    <source>
        <dbReference type="Pfam" id="PF01490"/>
    </source>
</evidence>
<evidence type="ECO:0000256" key="4">
    <source>
        <dbReference type="ARBA" id="ARBA00022692"/>
    </source>
</evidence>
<keyword evidence="3" id="KW-0813">Transport</keyword>